<dbReference type="Proteomes" id="UP000791440">
    <property type="component" value="Unassembled WGS sequence"/>
</dbReference>
<evidence type="ECO:0000313" key="2">
    <source>
        <dbReference type="Proteomes" id="UP000791440"/>
    </source>
</evidence>
<sequence length="206" mass="22800">MTCVSDAGGWHSVCARWAACPWRGAGALVSRVRLRAAYGCALVAEPRRHAHHRAQDALDALAATQFNFVEDEVILAVWMCYVGRGHVQCREGTCAGACAALLSRWVDPPRRSLLRFVTMQSDNDRPTLGHRLLCRLAQCIITPSEAATRAYEAACQAMGNTYNDVMTWGTSPTLDRLPRLACRLYPKHTVYFELELELASDTTSSE</sequence>
<gene>
    <name evidence="1" type="ORF">O3G_MSEX001995</name>
</gene>
<comment type="caution">
    <text evidence="1">The sequence shown here is derived from an EMBL/GenBank/DDBJ whole genome shotgun (WGS) entry which is preliminary data.</text>
</comment>
<keyword evidence="2" id="KW-1185">Reference proteome</keyword>
<protein>
    <submittedName>
        <fullName evidence="1">Uncharacterized protein</fullName>
    </submittedName>
</protein>
<accession>A0A921YMA2</accession>
<dbReference type="AlphaFoldDB" id="A0A921YMA2"/>
<organism evidence="1 2">
    <name type="scientific">Manduca sexta</name>
    <name type="common">Tobacco hawkmoth</name>
    <name type="synonym">Tobacco hornworm</name>
    <dbReference type="NCBI Taxonomy" id="7130"/>
    <lineage>
        <taxon>Eukaryota</taxon>
        <taxon>Metazoa</taxon>
        <taxon>Ecdysozoa</taxon>
        <taxon>Arthropoda</taxon>
        <taxon>Hexapoda</taxon>
        <taxon>Insecta</taxon>
        <taxon>Pterygota</taxon>
        <taxon>Neoptera</taxon>
        <taxon>Endopterygota</taxon>
        <taxon>Lepidoptera</taxon>
        <taxon>Glossata</taxon>
        <taxon>Ditrysia</taxon>
        <taxon>Bombycoidea</taxon>
        <taxon>Sphingidae</taxon>
        <taxon>Sphinginae</taxon>
        <taxon>Sphingini</taxon>
        <taxon>Manduca</taxon>
    </lineage>
</organism>
<proteinExistence type="predicted"/>
<dbReference type="EMBL" id="JH668288">
    <property type="protein sequence ID" value="KAG6441685.1"/>
    <property type="molecule type" value="Genomic_DNA"/>
</dbReference>
<name>A0A921YMA2_MANSE</name>
<reference evidence="1" key="2">
    <citation type="submission" date="2020-12" db="EMBL/GenBank/DDBJ databases">
        <authorList>
            <person name="Kanost M."/>
        </authorList>
    </citation>
    <scope>NUCLEOTIDE SEQUENCE</scope>
</reference>
<reference evidence="1" key="1">
    <citation type="journal article" date="2016" name="Insect Biochem. Mol. Biol.">
        <title>Multifaceted biological insights from a draft genome sequence of the tobacco hornworm moth, Manduca sexta.</title>
        <authorList>
            <person name="Kanost M.R."/>
            <person name="Arrese E.L."/>
            <person name="Cao X."/>
            <person name="Chen Y.R."/>
            <person name="Chellapilla S."/>
            <person name="Goldsmith M.R."/>
            <person name="Grosse-Wilde E."/>
            <person name="Heckel D.G."/>
            <person name="Herndon N."/>
            <person name="Jiang H."/>
            <person name="Papanicolaou A."/>
            <person name="Qu J."/>
            <person name="Soulages J.L."/>
            <person name="Vogel H."/>
            <person name="Walters J."/>
            <person name="Waterhouse R.M."/>
            <person name="Ahn S.J."/>
            <person name="Almeida F.C."/>
            <person name="An C."/>
            <person name="Aqrawi P."/>
            <person name="Bretschneider A."/>
            <person name="Bryant W.B."/>
            <person name="Bucks S."/>
            <person name="Chao H."/>
            <person name="Chevignon G."/>
            <person name="Christen J.M."/>
            <person name="Clarke D.F."/>
            <person name="Dittmer N.T."/>
            <person name="Ferguson L.C.F."/>
            <person name="Garavelou S."/>
            <person name="Gordon K.H.J."/>
            <person name="Gunaratna R.T."/>
            <person name="Han Y."/>
            <person name="Hauser F."/>
            <person name="He Y."/>
            <person name="Heidel-Fischer H."/>
            <person name="Hirsh A."/>
            <person name="Hu Y."/>
            <person name="Jiang H."/>
            <person name="Kalra D."/>
            <person name="Klinner C."/>
            <person name="Konig C."/>
            <person name="Kovar C."/>
            <person name="Kroll A.R."/>
            <person name="Kuwar S.S."/>
            <person name="Lee S.L."/>
            <person name="Lehman R."/>
            <person name="Li K."/>
            <person name="Li Z."/>
            <person name="Liang H."/>
            <person name="Lovelace S."/>
            <person name="Lu Z."/>
            <person name="Mansfield J.H."/>
            <person name="McCulloch K.J."/>
            <person name="Mathew T."/>
            <person name="Morton B."/>
            <person name="Muzny D.M."/>
            <person name="Neunemann D."/>
            <person name="Ongeri F."/>
            <person name="Pauchet Y."/>
            <person name="Pu L.L."/>
            <person name="Pyrousis I."/>
            <person name="Rao X.J."/>
            <person name="Redding A."/>
            <person name="Roesel C."/>
            <person name="Sanchez-Gracia A."/>
            <person name="Schaack S."/>
            <person name="Shukla A."/>
            <person name="Tetreau G."/>
            <person name="Wang Y."/>
            <person name="Xiong G.H."/>
            <person name="Traut W."/>
            <person name="Walsh T.K."/>
            <person name="Worley K.C."/>
            <person name="Wu D."/>
            <person name="Wu W."/>
            <person name="Wu Y.Q."/>
            <person name="Zhang X."/>
            <person name="Zou Z."/>
            <person name="Zucker H."/>
            <person name="Briscoe A.D."/>
            <person name="Burmester T."/>
            <person name="Clem R.J."/>
            <person name="Feyereisen R."/>
            <person name="Grimmelikhuijzen C.J.P."/>
            <person name="Hamodrakas S.J."/>
            <person name="Hansson B.S."/>
            <person name="Huguet E."/>
            <person name="Jermiin L.S."/>
            <person name="Lan Q."/>
            <person name="Lehman H.K."/>
            <person name="Lorenzen M."/>
            <person name="Merzendorfer H."/>
            <person name="Michalopoulos I."/>
            <person name="Morton D.B."/>
            <person name="Muthukrishnan S."/>
            <person name="Oakeshott J.G."/>
            <person name="Palmer W."/>
            <person name="Park Y."/>
            <person name="Passarelli A.L."/>
            <person name="Rozas J."/>
            <person name="Schwartz L.M."/>
            <person name="Smith W."/>
            <person name="Southgate A."/>
            <person name="Vilcinskas A."/>
            <person name="Vogt R."/>
            <person name="Wang P."/>
            <person name="Werren J."/>
            <person name="Yu X.Q."/>
            <person name="Zhou J.J."/>
            <person name="Brown S.J."/>
            <person name="Scherer S.E."/>
            <person name="Richards S."/>
            <person name="Blissard G.W."/>
        </authorList>
    </citation>
    <scope>NUCLEOTIDE SEQUENCE</scope>
</reference>
<evidence type="ECO:0000313" key="1">
    <source>
        <dbReference type="EMBL" id="KAG6441685.1"/>
    </source>
</evidence>